<keyword evidence="7" id="KW-1185">Reference proteome</keyword>
<gene>
    <name evidence="4" type="ORF">AA314_06666</name>
    <name evidence="5" type="ORF">ATI61_102111</name>
</gene>
<dbReference type="EMBL" id="QUMU01000002">
    <property type="protein sequence ID" value="REG35743.1"/>
    <property type="molecule type" value="Genomic_DNA"/>
</dbReference>
<reference evidence="4 6" key="1">
    <citation type="submission" date="2015-05" db="EMBL/GenBank/DDBJ databases">
        <title>Genome assembly of Archangium gephyra DSM 2261.</title>
        <authorList>
            <person name="Sharma G."/>
            <person name="Subramanian S."/>
        </authorList>
    </citation>
    <scope>NUCLEOTIDE SEQUENCE [LARGE SCALE GENOMIC DNA]</scope>
    <source>
        <strain evidence="4 6">DSM 2261</strain>
    </source>
</reference>
<proteinExistence type="inferred from homology"/>
<evidence type="ECO:0000313" key="5">
    <source>
        <dbReference type="EMBL" id="REG35743.1"/>
    </source>
</evidence>
<dbReference type="EMBL" id="CP011509">
    <property type="protein sequence ID" value="AKJ05040.1"/>
    <property type="molecule type" value="Genomic_DNA"/>
</dbReference>
<comment type="similarity">
    <text evidence="1">Belongs to the DprA/Smf family.</text>
</comment>
<sequence length="374" mass="39913">MVDVTTDRDMAERRALLALWAVPGLGPRALERLRAYTRGELARLVACPVREWVGGAPLPVPVRRRLLEVPELGALADRVLERCAAVGMGVAFQGEAAYPERLAGTEDAPPLLFYRGEVGPPRRRVAMVGSRHPDQGFLPFARTFARQVAEGGVGIVSGAAAGVDRACHWGAMDAGGETWAFLGSALDELDPAQAKLLPHFLARGGVYFSELPPGVRASTTTFPRRNRLIAGASDAVLVLRAGATSGSLYTAEAGRTQGRPVLALPGDVMNEGAAGCNALIRDGHARACLSVQEVWRAVGFHPQRVVPPAEGSSWREELSVEARGAYQVLDRVPRSFDEVLAGSRLSPAALTSALVELELSGLVIQHPGRLYEKV</sequence>
<dbReference type="RefSeq" id="WP_047858679.1">
    <property type="nucleotide sequence ID" value="NZ_CP011509.1"/>
</dbReference>
<dbReference type="Proteomes" id="UP000035579">
    <property type="component" value="Chromosome"/>
</dbReference>
<evidence type="ECO:0000313" key="7">
    <source>
        <dbReference type="Proteomes" id="UP000256345"/>
    </source>
</evidence>
<evidence type="ECO:0000259" key="2">
    <source>
        <dbReference type="Pfam" id="PF02481"/>
    </source>
</evidence>
<dbReference type="InterPro" id="IPR057666">
    <property type="entry name" value="DrpA_SLOG"/>
</dbReference>
<dbReference type="Gene3D" id="3.40.50.450">
    <property type="match status" value="1"/>
</dbReference>
<evidence type="ECO:0000256" key="1">
    <source>
        <dbReference type="ARBA" id="ARBA00006525"/>
    </source>
</evidence>
<dbReference type="SUPFAM" id="SSF102405">
    <property type="entry name" value="MCP/YpsA-like"/>
    <property type="match status" value="1"/>
</dbReference>
<dbReference type="Pfam" id="PF17782">
    <property type="entry name" value="WHD_DprA"/>
    <property type="match status" value="1"/>
</dbReference>
<dbReference type="Pfam" id="PF02481">
    <property type="entry name" value="DNA_processg_A"/>
    <property type="match status" value="1"/>
</dbReference>
<evidence type="ECO:0000313" key="6">
    <source>
        <dbReference type="Proteomes" id="UP000035579"/>
    </source>
</evidence>
<evidence type="ECO:0000313" key="4">
    <source>
        <dbReference type="EMBL" id="AKJ05040.1"/>
    </source>
</evidence>
<dbReference type="InterPro" id="IPR041614">
    <property type="entry name" value="DprA_WH"/>
</dbReference>
<dbReference type="InterPro" id="IPR036388">
    <property type="entry name" value="WH-like_DNA-bd_sf"/>
</dbReference>
<dbReference type="InterPro" id="IPR003488">
    <property type="entry name" value="DprA"/>
</dbReference>
<accession>A0AAC8TGQ7</accession>
<name>A0AAC8TGQ7_9BACT</name>
<dbReference type="Proteomes" id="UP000256345">
    <property type="component" value="Unassembled WGS sequence"/>
</dbReference>
<feature type="domain" description="Smf/DprA SLOG" evidence="2">
    <location>
        <begin position="92"/>
        <end position="297"/>
    </location>
</feature>
<feature type="domain" description="DprA winged helix" evidence="3">
    <location>
        <begin position="316"/>
        <end position="368"/>
    </location>
</feature>
<dbReference type="AlphaFoldDB" id="A0AAC8TGQ7"/>
<organism evidence="4 6">
    <name type="scientific">Archangium gephyra</name>
    <dbReference type="NCBI Taxonomy" id="48"/>
    <lineage>
        <taxon>Bacteria</taxon>
        <taxon>Pseudomonadati</taxon>
        <taxon>Myxococcota</taxon>
        <taxon>Myxococcia</taxon>
        <taxon>Myxococcales</taxon>
        <taxon>Cystobacterineae</taxon>
        <taxon>Archangiaceae</taxon>
        <taxon>Archangium</taxon>
    </lineage>
</organism>
<protein>
    <submittedName>
        <fullName evidence="5">DNA processing protein</fullName>
    </submittedName>
    <submittedName>
        <fullName evidence="4">DNA topoisomerase I</fullName>
    </submittedName>
</protein>
<dbReference type="PANTHER" id="PTHR43022">
    <property type="entry name" value="PROTEIN SMF"/>
    <property type="match status" value="1"/>
</dbReference>
<reference evidence="5 7" key="2">
    <citation type="submission" date="2018-08" db="EMBL/GenBank/DDBJ databases">
        <title>Genomic Encyclopedia of Archaeal and Bacterial Type Strains, Phase II (KMG-II): from individual species to whole genera.</title>
        <authorList>
            <person name="Goeker M."/>
        </authorList>
    </citation>
    <scope>NUCLEOTIDE SEQUENCE [LARGE SCALE GENOMIC DNA]</scope>
    <source>
        <strain evidence="5 7">DSM 2261</strain>
    </source>
</reference>
<evidence type="ECO:0000259" key="3">
    <source>
        <dbReference type="Pfam" id="PF17782"/>
    </source>
</evidence>
<dbReference type="Gene3D" id="1.10.10.10">
    <property type="entry name" value="Winged helix-like DNA-binding domain superfamily/Winged helix DNA-binding domain"/>
    <property type="match status" value="1"/>
</dbReference>
<dbReference type="PANTHER" id="PTHR43022:SF1">
    <property type="entry name" value="PROTEIN SMF"/>
    <property type="match status" value="1"/>
</dbReference>
<dbReference type="GO" id="GO:0009294">
    <property type="term" value="P:DNA-mediated transformation"/>
    <property type="evidence" value="ECO:0007669"/>
    <property type="project" value="InterPro"/>
</dbReference>
<dbReference type="KEGG" id="age:AA314_06666"/>